<comment type="subcellular location">
    <subcellularLocation>
        <location evidence="1">Nucleus</location>
    </subcellularLocation>
</comment>
<dbReference type="InterPro" id="IPR041664">
    <property type="entry name" value="AAA_16"/>
</dbReference>
<dbReference type="SUPFAM" id="SSF52540">
    <property type="entry name" value="P-loop containing nucleoside triphosphate hydrolases"/>
    <property type="match status" value="1"/>
</dbReference>
<evidence type="ECO:0000259" key="8">
    <source>
        <dbReference type="SMART" id="SM00382"/>
    </source>
</evidence>
<evidence type="ECO:0000256" key="7">
    <source>
        <dbReference type="SAM" id="MobiDB-lite"/>
    </source>
</evidence>
<dbReference type="Proteomes" id="UP001521785">
    <property type="component" value="Unassembled WGS sequence"/>
</dbReference>
<feature type="region of interest" description="Disordered" evidence="7">
    <location>
        <begin position="1"/>
        <end position="289"/>
    </location>
</feature>
<proteinExistence type="inferred from homology"/>
<evidence type="ECO:0000256" key="6">
    <source>
        <dbReference type="ARBA" id="ARBA00023242"/>
    </source>
</evidence>
<feature type="compositionally biased region" description="Acidic residues" evidence="7">
    <location>
        <begin position="226"/>
        <end position="239"/>
    </location>
</feature>
<sequence length="786" mass="85265">MAESPRASKRRKLDTPTRIAPSPLPKPSTRRQSARSITRTSYKADGSRKEQEIPLKRASKPSLRKVHGTGRQPEAGEDADVWDDIEGALGESPTKRLLPKSLPSTKKRVTRGTAVGDAMNESTSTDEPPKATPSRRKGKATSNADQDDLAEEVTTPSRRASKRVAPIASRRTPKDSETANAVGTKPGSLRKPHSSAKAERNLELKDAMLVSTPSSRQKRVRQPSFGDDDTIPETDDEPETNGIAAPGIASARRQRPQPGNVVPRREEAGNACEEEEVGAGDEEENGDAISVDGNSVLGSVLDPTEPSPFNKPSPAHKDIPGIPLLSGFVEPGRELDLLKTIVLERISGKRPVPLVGLNDAYKSVHQLIEHTVTAGEGNSMLLIGARGSGKTALVNKALAEVSKDNSHEYHVVRLNGFIHTDDKIALREIWRQLGKEMELEEESGGVGKSYADALQTLLALLSHPSEHTGEYTEKVANAVIFVMDEFDLFAQHPRQTLLYNLFDIAQSRKAPIAVLGLTTHIDVANSLEKRVKSRFSHRYVHLSLAKTFTAFQEICKANLLVQPEFLNVEERGVLESAIKKNAGKQARKSATENVLSQWNCNINTLFASKSFLTTHLARLFYRSKSVPTTLTTFLLPTADLTTSLSIPSLSLSNPADSKLALLGQLSTLGLSLLIAACRLDIIHDSDTCNFHMAYDEYVTLASKARIQSAAGGNSASGGVSKVWGKEVARREWEGLLELELVMPAVGGGLTGGFGMVKCDVSLEEVGAVLAGEKGIEKGLERWCRQI</sequence>
<dbReference type="InterPro" id="IPR027417">
    <property type="entry name" value="P-loop_NTPase"/>
</dbReference>
<organism evidence="9 10">
    <name type="scientific">Paraconiothyrium brasiliense</name>
    <dbReference type="NCBI Taxonomy" id="300254"/>
    <lineage>
        <taxon>Eukaryota</taxon>
        <taxon>Fungi</taxon>
        <taxon>Dikarya</taxon>
        <taxon>Ascomycota</taxon>
        <taxon>Pezizomycotina</taxon>
        <taxon>Dothideomycetes</taxon>
        <taxon>Pleosporomycetidae</taxon>
        <taxon>Pleosporales</taxon>
        <taxon>Massarineae</taxon>
        <taxon>Didymosphaeriaceae</taxon>
        <taxon>Paraconiothyrium</taxon>
    </lineage>
</organism>
<dbReference type="PANTHER" id="PTHR12087:SF0">
    <property type="entry name" value="ORIGIN RECOGNITION COMPLEX SUBUNIT 4"/>
    <property type="match status" value="1"/>
</dbReference>
<evidence type="ECO:0000256" key="1">
    <source>
        <dbReference type="ARBA" id="ARBA00004123"/>
    </source>
</evidence>
<reference evidence="9 10" key="1">
    <citation type="submission" date="2024-02" db="EMBL/GenBank/DDBJ databases">
        <title>De novo assembly and annotation of 12 fungi associated with fruit tree decline syndrome in Ontario, Canada.</title>
        <authorList>
            <person name="Sulman M."/>
            <person name="Ellouze W."/>
            <person name="Ilyukhin E."/>
        </authorList>
    </citation>
    <scope>NUCLEOTIDE SEQUENCE [LARGE SCALE GENOMIC DNA]</scope>
    <source>
        <strain evidence="9 10">M42-189</strain>
    </source>
</reference>
<evidence type="ECO:0000256" key="5">
    <source>
        <dbReference type="ARBA" id="ARBA00023125"/>
    </source>
</evidence>
<keyword evidence="6" id="KW-0539">Nucleus</keyword>
<name>A0ABR3QJH7_9PLEO</name>
<comment type="caution">
    <text evidence="9">The sequence shown here is derived from an EMBL/GenBank/DDBJ whole genome shotgun (WGS) entry which is preliminary data.</text>
</comment>
<evidence type="ECO:0000313" key="9">
    <source>
        <dbReference type="EMBL" id="KAL1592314.1"/>
    </source>
</evidence>
<keyword evidence="4" id="KW-0235">DNA replication</keyword>
<feature type="domain" description="AAA+ ATPase" evidence="8">
    <location>
        <begin position="376"/>
        <end position="545"/>
    </location>
</feature>
<evidence type="ECO:0000256" key="4">
    <source>
        <dbReference type="ARBA" id="ARBA00022705"/>
    </source>
</evidence>
<feature type="compositionally biased region" description="Acidic residues" evidence="7">
    <location>
        <begin position="272"/>
        <end position="286"/>
    </location>
</feature>
<dbReference type="Pfam" id="PF13191">
    <property type="entry name" value="AAA_16"/>
    <property type="match status" value="1"/>
</dbReference>
<dbReference type="SMART" id="SM00382">
    <property type="entry name" value="AAA"/>
    <property type="match status" value="1"/>
</dbReference>
<gene>
    <name evidence="9" type="primary">ORC4</name>
    <name evidence="9" type="ORF">SLS60_011391</name>
</gene>
<dbReference type="InterPro" id="IPR016527">
    <property type="entry name" value="ORC4"/>
</dbReference>
<protein>
    <recommendedName>
        <fullName evidence="3">Origin recognition complex subunit 4</fullName>
    </recommendedName>
</protein>
<feature type="compositionally biased region" description="Basic residues" evidence="7">
    <location>
        <begin position="57"/>
        <end position="68"/>
    </location>
</feature>
<dbReference type="PANTHER" id="PTHR12087">
    <property type="entry name" value="ORIGIN RECOGNITION COMPLEX SUBUNIT 4"/>
    <property type="match status" value="1"/>
</dbReference>
<dbReference type="InterPro" id="IPR032705">
    <property type="entry name" value="ORC4_C"/>
</dbReference>
<feature type="compositionally biased region" description="Acidic residues" evidence="7">
    <location>
        <begin position="75"/>
        <end position="86"/>
    </location>
</feature>
<dbReference type="EMBL" id="JAKJXO020000021">
    <property type="protein sequence ID" value="KAL1592314.1"/>
    <property type="molecule type" value="Genomic_DNA"/>
</dbReference>
<evidence type="ECO:0000256" key="2">
    <source>
        <dbReference type="ARBA" id="ARBA00005334"/>
    </source>
</evidence>
<feature type="compositionally biased region" description="Basic and acidic residues" evidence="7">
    <location>
        <begin position="196"/>
        <end position="206"/>
    </location>
</feature>
<evidence type="ECO:0000313" key="10">
    <source>
        <dbReference type="Proteomes" id="UP001521785"/>
    </source>
</evidence>
<accession>A0ABR3QJH7</accession>
<dbReference type="InterPro" id="IPR003593">
    <property type="entry name" value="AAA+_ATPase"/>
</dbReference>
<feature type="compositionally biased region" description="Basic and acidic residues" evidence="7">
    <location>
        <begin position="45"/>
        <end position="55"/>
    </location>
</feature>
<evidence type="ECO:0000256" key="3">
    <source>
        <dbReference type="ARBA" id="ARBA00019083"/>
    </source>
</evidence>
<keyword evidence="5" id="KW-0238">DNA-binding</keyword>
<comment type="similarity">
    <text evidence="2">Belongs to the ORC4 family.</text>
</comment>
<dbReference type="Gene3D" id="3.40.50.300">
    <property type="entry name" value="P-loop containing nucleotide triphosphate hydrolases"/>
    <property type="match status" value="1"/>
</dbReference>
<keyword evidence="10" id="KW-1185">Reference proteome</keyword>
<dbReference type="Pfam" id="PF14629">
    <property type="entry name" value="ORC4_C"/>
    <property type="match status" value="1"/>
</dbReference>